<keyword evidence="2" id="KW-1185">Reference proteome</keyword>
<evidence type="ECO:0000313" key="2">
    <source>
        <dbReference type="Proteomes" id="UP001200145"/>
    </source>
</evidence>
<proteinExistence type="predicted"/>
<gene>
    <name evidence="1" type="ORF">L0U88_17615</name>
</gene>
<name>A0ABS9BMX9_9BACT</name>
<evidence type="ECO:0000313" key="1">
    <source>
        <dbReference type="EMBL" id="MCF1716463.1"/>
    </source>
</evidence>
<accession>A0ABS9BMX9</accession>
<dbReference type="RefSeq" id="WP_234867690.1">
    <property type="nucleotide sequence ID" value="NZ_JAKEVY010000005.1"/>
</dbReference>
<dbReference type="EMBL" id="JAKEVY010000005">
    <property type="protein sequence ID" value="MCF1716463.1"/>
    <property type="molecule type" value="Genomic_DNA"/>
</dbReference>
<protein>
    <submittedName>
        <fullName evidence="1">Uncharacterized protein</fullName>
    </submittedName>
</protein>
<reference evidence="1 2" key="1">
    <citation type="submission" date="2022-01" db="EMBL/GenBank/DDBJ databases">
        <title>Flavihumibacter sp. nov., isolated from sediment of a river.</title>
        <authorList>
            <person name="Liu H."/>
        </authorList>
    </citation>
    <scope>NUCLEOTIDE SEQUENCE [LARGE SCALE GENOMIC DNA]</scope>
    <source>
        <strain evidence="1 2">RY-1</strain>
    </source>
</reference>
<organism evidence="1 2">
    <name type="scientific">Flavihumibacter fluminis</name>
    <dbReference type="NCBI Taxonomy" id="2909236"/>
    <lineage>
        <taxon>Bacteria</taxon>
        <taxon>Pseudomonadati</taxon>
        <taxon>Bacteroidota</taxon>
        <taxon>Chitinophagia</taxon>
        <taxon>Chitinophagales</taxon>
        <taxon>Chitinophagaceae</taxon>
        <taxon>Flavihumibacter</taxon>
    </lineage>
</organism>
<sequence>MRILLSIILLFPLIVFGQKTFRLPDSAKLDTVRLKRYKVLIVHPNIKYKVSSRQVNLIKIDTTLNNEIENAILTQYVSAQSKYLDIEENMKPYPHQSMDTTKLTEAGLKQLRRKNILAAAQRTVEKDIYKYDRYYFGYVNQIGDRWVYILFDPHKIKRYKMSGESHIKNLPTLVYNILTKQLYLAGWTGLND</sequence>
<comment type="caution">
    <text evidence="1">The sequence shown here is derived from an EMBL/GenBank/DDBJ whole genome shotgun (WGS) entry which is preliminary data.</text>
</comment>
<dbReference type="Proteomes" id="UP001200145">
    <property type="component" value="Unassembled WGS sequence"/>
</dbReference>